<reference evidence="3 4" key="1">
    <citation type="journal article" date="2011" name="Proc. Natl. Acad. Sci. U.S.A.">
        <title>Genome and transcriptome analyses of the mountain pine beetle-fungal symbiont Grosmannia clavigera, a lodgepole pine pathogen.</title>
        <authorList>
            <person name="DiGuistini S."/>
            <person name="Wang Y."/>
            <person name="Liao N.Y."/>
            <person name="Taylor G."/>
            <person name="Tanguay P."/>
            <person name="Feau N."/>
            <person name="Henrissat B."/>
            <person name="Chan S.K."/>
            <person name="Hesse-Orce U."/>
            <person name="Alamouti S.M."/>
            <person name="Tsui C.K.M."/>
            <person name="Docking R.T."/>
            <person name="Levasseur A."/>
            <person name="Haridas S."/>
            <person name="Robertson G."/>
            <person name="Birol I."/>
            <person name="Holt R.A."/>
            <person name="Marra M.A."/>
            <person name="Hamelin R.C."/>
            <person name="Hirst M."/>
            <person name="Jones S.J.M."/>
            <person name="Bohlmann J."/>
            <person name="Breuil C."/>
        </authorList>
    </citation>
    <scope>NUCLEOTIDE SEQUENCE [LARGE SCALE GENOMIC DNA]</scope>
    <source>
        <strain evidence="4">kw1407 / UAMH 11150</strain>
    </source>
</reference>
<dbReference type="OrthoDB" id="69550at2759"/>
<dbReference type="InParanoid" id="F0XR99"/>
<sequence length="115" mass="12046">MASSSQASSVSDQFQAYYLQRATVELAEDLDTLRKADDFAMSASRTKAASASARKGHEADGAAATAAAAPASTLDTPLQMLIEALRQGAEMFGGEDQKRVVAGVAARPDNQQEKP</sequence>
<evidence type="ECO:0000313" key="4">
    <source>
        <dbReference type="Proteomes" id="UP000007796"/>
    </source>
</evidence>
<evidence type="ECO:0000256" key="1">
    <source>
        <dbReference type="SAM" id="MobiDB-lite"/>
    </source>
</evidence>
<organism evidence="4">
    <name type="scientific">Grosmannia clavigera (strain kw1407 / UAMH 11150)</name>
    <name type="common">Blue stain fungus</name>
    <name type="synonym">Graphiocladiella clavigera</name>
    <dbReference type="NCBI Taxonomy" id="655863"/>
    <lineage>
        <taxon>Eukaryota</taxon>
        <taxon>Fungi</taxon>
        <taxon>Dikarya</taxon>
        <taxon>Ascomycota</taxon>
        <taxon>Pezizomycotina</taxon>
        <taxon>Sordariomycetes</taxon>
        <taxon>Sordariomycetidae</taxon>
        <taxon>Ophiostomatales</taxon>
        <taxon>Ophiostomataceae</taxon>
        <taxon>Leptographium</taxon>
    </lineage>
</organism>
<evidence type="ECO:0000259" key="2">
    <source>
        <dbReference type="Pfam" id="PF14615"/>
    </source>
</evidence>
<name>F0XR99_GROCL</name>
<proteinExistence type="predicted"/>
<dbReference type="Proteomes" id="UP000007796">
    <property type="component" value="Unassembled WGS sequence"/>
</dbReference>
<feature type="region of interest" description="Disordered" evidence="1">
    <location>
        <begin position="45"/>
        <end position="70"/>
    </location>
</feature>
<dbReference type="InterPro" id="IPR028217">
    <property type="entry name" value="Rsa3_C"/>
</dbReference>
<protein>
    <recommendedName>
        <fullName evidence="2">Ribosome-assembly protein 3 C-terminal domain-containing protein</fullName>
    </recommendedName>
</protein>
<dbReference type="STRING" id="655863.F0XR99"/>
<dbReference type="GeneID" id="25975928"/>
<keyword evidence="4" id="KW-1185">Reference proteome</keyword>
<dbReference type="EMBL" id="GL629807">
    <property type="protein sequence ID" value="EFW99971.1"/>
    <property type="molecule type" value="Genomic_DNA"/>
</dbReference>
<accession>F0XR99</accession>
<dbReference type="AlphaFoldDB" id="F0XR99"/>
<evidence type="ECO:0000313" key="3">
    <source>
        <dbReference type="EMBL" id="EFW99971.1"/>
    </source>
</evidence>
<feature type="compositionally biased region" description="Low complexity" evidence="1">
    <location>
        <begin position="61"/>
        <end position="70"/>
    </location>
</feature>
<feature type="domain" description="Ribosome-assembly protein 3 C-terminal" evidence="2">
    <location>
        <begin position="14"/>
        <end position="40"/>
    </location>
</feature>
<gene>
    <name evidence="3" type="ORF">CMQ_289</name>
</gene>
<dbReference type="HOGENOM" id="CLU_181714_1_0_1"/>
<dbReference type="RefSeq" id="XP_014169386.1">
    <property type="nucleotide sequence ID" value="XM_014313911.1"/>
</dbReference>
<dbReference type="eggNOG" id="ENOG502R9EP">
    <property type="taxonomic scope" value="Eukaryota"/>
</dbReference>
<dbReference type="Pfam" id="PF14615">
    <property type="entry name" value="Rsa3"/>
    <property type="match status" value="1"/>
</dbReference>